<organism evidence="1 2">
    <name type="scientific">Nocardia mangyaensis</name>
    <dbReference type="NCBI Taxonomy" id="2213200"/>
    <lineage>
        <taxon>Bacteria</taxon>
        <taxon>Bacillati</taxon>
        <taxon>Actinomycetota</taxon>
        <taxon>Actinomycetes</taxon>
        <taxon>Mycobacteriales</taxon>
        <taxon>Nocardiaceae</taxon>
        <taxon>Nocardia</taxon>
    </lineage>
</organism>
<dbReference type="AlphaFoldDB" id="A0A1J0VL60"/>
<name>A0A1J0VL60_9NOCA</name>
<protein>
    <recommendedName>
        <fullName evidence="3">WXG100 family type VII secretion target</fullName>
    </recommendedName>
</protein>
<sequence length="250" mass="25944">MSSKLSTYNPSAYPIDKLTTPTSSDPVPDFVELIIAGNGVSLTYYANMIIKGVTGTDLIGTITNKLSGDWAALQQSAGAIRNLTEYNTAYHNSIDTAMSNVEDSWKGNAADSARDFFSELTAALDSQIDPMNEVADALDEFALASYGMANGIAGVVQYLGDLVIQLVVTWAAQVAAASSVVGAPAVAALKAVEAAILAFMALKVVQIISMIGNIVNGAEAMMGYLHAGGSAIQAAEVPELASSSYDHPGV</sequence>
<dbReference type="SUPFAM" id="SSF140453">
    <property type="entry name" value="EsxAB dimer-like"/>
    <property type="match status" value="1"/>
</dbReference>
<proteinExistence type="predicted"/>
<dbReference type="InterPro" id="IPR010310">
    <property type="entry name" value="T7SS_ESAT-6-like"/>
</dbReference>
<dbReference type="Proteomes" id="UP000183810">
    <property type="component" value="Chromosome"/>
</dbReference>
<dbReference type="Pfam" id="PF06013">
    <property type="entry name" value="WXG100"/>
    <property type="match status" value="1"/>
</dbReference>
<dbReference type="EMBL" id="CP018082">
    <property type="protein sequence ID" value="APE32754.1"/>
    <property type="molecule type" value="Genomic_DNA"/>
</dbReference>
<evidence type="ECO:0000313" key="1">
    <source>
        <dbReference type="EMBL" id="APE32754.1"/>
    </source>
</evidence>
<dbReference type="Gene3D" id="1.10.287.1060">
    <property type="entry name" value="ESAT-6-like"/>
    <property type="match status" value="1"/>
</dbReference>
<keyword evidence="2" id="KW-1185">Reference proteome</keyword>
<gene>
    <name evidence="1" type="ORF">BOX37_00815</name>
</gene>
<evidence type="ECO:0000313" key="2">
    <source>
        <dbReference type="Proteomes" id="UP000183810"/>
    </source>
</evidence>
<evidence type="ECO:0008006" key="3">
    <source>
        <dbReference type="Google" id="ProtNLM"/>
    </source>
</evidence>
<dbReference type="OrthoDB" id="3692598at2"/>
<dbReference type="InterPro" id="IPR036689">
    <property type="entry name" value="ESAT-6-like_sf"/>
</dbReference>
<reference evidence="1" key="1">
    <citation type="submission" date="2016-11" db="EMBL/GenBank/DDBJ databases">
        <authorList>
            <person name="Jaros S."/>
            <person name="Januszkiewicz K."/>
            <person name="Wedrychowicz H."/>
        </authorList>
    </citation>
    <scope>NUCLEOTIDE SEQUENCE [LARGE SCALE GENOMIC DNA]</scope>
    <source>
        <strain evidence="1">Y48</strain>
    </source>
</reference>
<dbReference type="KEGG" id="nsl:BOX37_00815"/>
<accession>A0A1J0VL60</accession>